<gene>
    <name evidence="1" type="ORF">BBH88_07370</name>
</gene>
<dbReference type="InterPro" id="IPR009241">
    <property type="entry name" value="HigB-like"/>
</dbReference>
<protein>
    <recommendedName>
        <fullName evidence="3">Addiction module toxin RelE</fullName>
    </recommendedName>
</protein>
<dbReference type="Proteomes" id="UP000092661">
    <property type="component" value="Chromosome"/>
</dbReference>
<dbReference type="Pfam" id="PF05973">
    <property type="entry name" value="Gp49"/>
    <property type="match status" value="1"/>
</dbReference>
<name>A0ABM6D3X3_9BACL</name>
<organism evidence="1 2">
    <name type="scientific">Planococcus antarcticus DSM 14505</name>
    <dbReference type="NCBI Taxonomy" id="1185653"/>
    <lineage>
        <taxon>Bacteria</taxon>
        <taxon>Bacillati</taxon>
        <taxon>Bacillota</taxon>
        <taxon>Bacilli</taxon>
        <taxon>Bacillales</taxon>
        <taxon>Caryophanaceae</taxon>
        <taxon>Planococcus</taxon>
    </lineage>
</organism>
<dbReference type="RefSeq" id="WP_065536642.1">
    <property type="nucleotide sequence ID" value="NZ_CP016534.2"/>
</dbReference>
<evidence type="ECO:0008006" key="3">
    <source>
        <dbReference type="Google" id="ProtNLM"/>
    </source>
</evidence>
<evidence type="ECO:0000313" key="2">
    <source>
        <dbReference type="Proteomes" id="UP000092661"/>
    </source>
</evidence>
<sequence length="148" mass="17888">MKKYDFEELGNVSVFQDKLISEAMKEKQVKKSSVWTSFLKIYIRQREIILHAPVPDPFEDADEDELPPSIKLLNRNINPKYENQLYRWGIKAQKVGNFRIIYLIYDYHKILFLHAFDKQYNGDIKRQDIEKAEKIYEEYLEKYPSKYL</sequence>
<keyword evidence="2" id="KW-1185">Reference proteome</keyword>
<reference evidence="1" key="1">
    <citation type="submission" date="2016-10" db="EMBL/GenBank/DDBJ databases">
        <authorList>
            <person name="See-Too W.S."/>
        </authorList>
    </citation>
    <scope>NUCLEOTIDE SEQUENCE</scope>
    <source>
        <strain evidence="1">DSM 14505</strain>
    </source>
</reference>
<evidence type="ECO:0000313" key="1">
    <source>
        <dbReference type="EMBL" id="ANU10132.1"/>
    </source>
</evidence>
<accession>A0ABM6D3X3</accession>
<proteinExistence type="predicted"/>
<dbReference type="EMBL" id="CP016534">
    <property type="protein sequence ID" value="ANU10132.1"/>
    <property type="molecule type" value="Genomic_DNA"/>
</dbReference>